<dbReference type="PANTHER" id="PTHR22936:SF86">
    <property type="entry name" value="RHOMBOID-LIKE PROTEIN 3"/>
    <property type="match status" value="1"/>
</dbReference>
<evidence type="ECO:0000313" key="1">
    <source>
        <dbReference type="EMBL" id="KAK8492209.1"/>
    </source>
</evidence>
<evidence type="ECO:0000313" key="2">
    <source>
        <dbReference type="Proteomes" id="UP001396334"/>
    </source>
</evidence>
<name>A0ABR2AH87_9ROSI</name>
<reference evidence="1 2" key="1">
    <citation type="journal article" date="2024" name="G3 (Bethesda)">
        <title>Genome assembly of Hibiscus sabdariffa L. provides insights into metabolisms of medicinal natural products.</title>
        <authorList>
            <person name="Kim T."/>
        </authorList>
    </citation>
    <scope>NUCLEOTIDE SEQUENCE [LARGE SCALE GENOMIC DNA]</scope>
    <source>
        <strain evidence="1">TK-2024</strain>
        <tissue evidence="1">Old leaves</tissue>
    </source>
</reference>
<dbReference type="InterPro" id="IPR035952">
    <property type="entry name" value="Rhomboid-like_sf"/>
</dbReference>
<dbReference type="SUPFAM" id="SSF144091">
    <property type="entry name" value="Rhomboid-like"/>
    <property type="match status" value="1"/>
</dbReference>
<protein>
    <submittedName>
        <fullName evidence="1">Uncharacterized protein</fullName>
    </submittedName>
</protein>
<dbReference type="PANTHER" id="PTHR22936">
    <property type="entry name" value="RHOMBOID-RELATED"/>
    <property type="match status" value="1"/>
</dbReference>
<dbReference type="Proteomes" id="UP001396334">
    <property type="component" value="Unassembled WGS sequence"/>
</dbReference>
<comment type="caution">
    <text evidence="1">The sequence shown here is derived from an EMBL/GenBank/DDBJ whole genome shotgun (WGS) entry which is preliminary data.</text>
</comment>
<dbReference type="InterPro" id="IPR002610">
    <property type="entry name" value="Peptidase_S54_rhomboid-like"/>
</dbReference>
<gene>
    <name evidence="1" type="ORF">V6N11_031198</name>
</gene>
<dbReference type="EMBL" id="JBBPBN010000254">
    <property type="protein sequence ID" value="KAK8492209.1"/>
    <property type="molecule type" value="Genomic_DNA"/>
</dbReference>
<dbReference type="InterPro" id="IPR022764">
    <property type="entry name" value="Peptidase_S54_rhomboid_dom"/>
</dbReference>
<organism evidence="1 2">
    <name type="scientific">Hibiscus sabdariffa</name>
    <name type="common">roselle</name>
    <dbReference type="NCBI Taxonomy" id="183260"/>
    <lineage>
        <taxon>Eukaryota</taxon>
        <taxon>Viridiplantae</taxon>
        <taxon>Streptophyta</taxon>
        <taxon>Embryophyta</taxon>
        <taxon>Tracheophyta</taxon>
        <taxon>Spermatophyta</taxon>
        <taxon>Magnoliopsida</taxon>
        <taxon>eudicotyledons</taxon>
        <taxon>Gunneridae</taxon>
        <taxon>Pentapetalae</taxon>
        <taxon>rosids</taxon>
        <taxon>malvids</taxon>
        <taxon>Malvales</taxon>
        <taxon>Malvaceae</taxon>
        <taxon>Malvoideae</taxon>
        <taxon>Hibiscus</taxon>
    </lineage>
</organism>
<keyword evidence="2" id="KW-1185">Reference proteome</keyword>
<proteinExistence type="predicted"/>
<sequence length="129" mass="14528">MVRWLCSLLWISSIGRSGGRLKSRLHKDSQTVAVFSFISWMASVRLKEFGALEWTEVAVNRRRWRLITCIWLHPGAIHLLVNMLTLVFIGIHLLSCVRISWEVLSSLSIRNNISVGASGAHFGLLGAML</sequence>
<dbReference type="Gene3D" id="1.20.1540.10">
    <property type="entry name" value="Rhomboid-like"/>
    <property type="match status" value="1"/>
</dbReference>
<dbReference type="Pfam" id="PF01694">
    <property type="entry name" value="Rhomboid"/>
    <property type="match status" value="1"/>
</dbReference>
<accession>A0ABR2AH87</accession>